<sequence>MPQRPPESLREEPGALAERILLMANATERLEAIRAADTGNNLDFVDALDEQLAAIGVSHLGELTSAAERRRAALLGEPPEERKRSKQEASPLPRSGPKGPESAR</sequence>
<keyword evidence="3" id="KW-1185">Reference proteome</keyword>
<evidence type="ECO:0000313" key="2">
    <source>
        <dbReference type="EMBL" id="GAA3897297.1"/>
    </source>
</evidence>
<accession>A0ABP7L962</accession>
<protein>
    <submittedName>
        <fullName evidence="2">Uncharacterized protein</fullName>
    </submittedName>
</protein>
<proteinExistence type="predicted"/>
<gene>
    <name evidence="2" type="ORF">GCM10022228_05020</name>
</gene>
<dbReference type="EMBL" id="BAAAZT010000021">
    <property type="protein sequence ID" value="GAA3897297.1"/>
    <property type="molecule type" value="Genomic_DNA"/>
</dbReference>
<feature type="region of interest" description="Disordered" evidence="1">
    <location>
        <begin position="70"/>
        <end position="104"/>
    </location>
</feature>
<reference evidence="3" key="1">
    <citation type="journal article" date="2019" name="Int. J. Syst. Evol. Microbiol.">
        <title>The Global Catalogue of Microorganisms (GCM) 10K type strain sequencing project: providing services to taxonomists for standard genome sequencing and annotation.</title>
        <authorList>
            <consortium name="The Broad Institute Genomics Platform"/>
            <consortium name="The Broad Institute Genome Sequencing Center for Infectious Disease"/>
            <person name="Wu L."/>
            <person name="Ma J."/>
        </authorList>
    </citation>
    <scope>NUCLEOTIDE SEQUENCE [LARGE SCALE GENOMIC DNA]</scope>
    <source>
        <strain evidence="3">JCM 16914</strain>
    </source>
</reference>
<evidence type="ECO:0000256" key="1">
    <source>
        <dbReference type="SAM" id="MobiDB-lite"/>
    </source>
</evidence>
<name>A0ABP7L962_9GAMM</name>
<comment type="caution">
    <text evidence="2">The sequence shown here is derived from an EMBL/GenBank/DDBJ whole genome shotgun (WGS) entry which is preliminary data.</text>
</comment>
<evidence type="ECO:0000313" key="3">
    <source>
        <dbReference type="Proteomes" id="UP001500133"/>
    </source>
</evidence>
<organism evidence="2 3">
    <name type="scientific">Halomonas cibimaris</name>
    <dbReference type="NCBI Taxonomy" id="657012"/>
    <lineage>
        <taxon>Bacteria</taxon>
        <taxon>Pseudomonadati</taxon>
        <taxon>Pseudomonadota</taxon>
        <taxon>Gammaproteobacteria</taxon>
        <taxon>Oceanospirillales</taxon>
        <taxon>Halomonadaceae</taxon>
        <taxon>Halomonas</taxon>
    </lineage>
</organism>
<dbReference type="Proteomes" id="UP001500133">
    <property type="component" value="Unassembled WGS sequence"/>
</dbReference>